<dbReference type="CDD" id="cd09024">
    <property type="entry name" value="Aldose_epim_lacX"/>
    <property type="match status" value="1"/>
</dbReference>
<comment type="caution">
    <text evidence="1">The sequence shown here is derived from an EMBL/GenBank/DDBJ whole genome shotgun (WGS) entry which is preliminary data.</text>
</comment>
<name>A0A2P8EXT1_9RHOB</name>
<dbReference type="Gene3D" id="2.70.98.10">
    <property type="match status" value="1"/>
</dbReference>
<dbReference type="InterPro" id="IPR008183">
    <property type="entry name" value="Aldose_1/G6P_1-epimerase"/>
</dbReference>
<dbReference type="OrthoDB" id="9795355at2"/>
<dbReference type="GO" id="GO:0030246">
    <property type="term" value="F:carbohydrate binding"/>
    <property type="evidence" value="ECO:0007669"/>
    <property type="project" value="InterPro"/>
</dbReference>
<evidence type="ECO:0000313" key="2">
    <source>
        <dbReference type="Proteomes" id="UP000240418"/>
    </source>
</evidence>
<dbReference type="RefSeq" id="WP_106610601.1">
    <property type="nucleotide sequence ID" value="NZ_PYGJ01000029.1"/>
</dbReference>
<keyword evidence="2" id="KW-1185">Reference proteome</keyword>
<protein>
    <submittedName>
        <fullName evidence="1">Galactose mutarotase-like enzyme</fullName>
    </submittedName>
</protein>
<dbReference type="InterPro" id="IPR011013">
    <property type="entry name" value="Gal_mutarotase_sf_dom"/>
</dbReference>
<evidence type="ECO:0000313" key="1">
    <source>
        <dbReference type="EMBL" id="PSL14272.1"/>
    </source>
</evidence>
<dbReference type="Pfam" id="PF01263">
    <property type="entry name" value="Aldose_epim"/>
    <property type="match status" value="1"/>
</dbReference>
<dbReference type="GO" id="GO:0005975">
    <property type="term" value="P:carbohydrate metabolic process"/>
    <property type="evidence" value="ECO:0007669"/>
    <property type="project" value="InterPro"/>
</dbReference>
<organism evidence="1 2">
    <name type="scientific">Shimia abyssi</name>
    <dbReference type="NCBI Taxonomy" id="1662395"/>
    <lineage>
        <taxon>Bacteria</taxon>
        <taxon>Pseudomonadati</taxon>
        <taxon>Pseudomonadota</taxon>
        <taxon>Alphaproteobacteria</taxon>
        <taxon>Rhodobacterales</taxon>
        <taxon>Roseobacteraceae</taxon>
    </lineage>
</organism>
<accession>A0A2P8EXT1</accession>
<dbReference type="EMBL" id="PYGJ01000029">
    <property type="protein sequence ID" value="PSL14272.1"/>
    <property type="molecule type" value="Genomic_DNA"/>
</dbReference>
<sequence>MPPKELKLCSDMLSTSISNLGAEMQYLRTVAGDDVLWNGDPAFWTGRAPVLFPIVGRAPGDEVAVGDHHAPMSQHGFARRNEFTLEKHTATSCRHILCASPATRAVYPFDFELQITHELIGNALNVGTRVINKSDRVMPFGFGYHPAFQWPLPNTNGATHFVSLASNKNPDQQPLSDGLLQQGVVSGPFKNGILEITDEIFANDALVFPNGSDALRYGPKEGPVLSFEFYNLPDLALWRPLGAPFLCIEPWHGTAALVGDGPQISDRPNSISLPPSEAITFGYSVTVDMR</sequence>
<dbReference type="SUPFAM" id="SSF74650">
    <property type="entry name" value="Galactose mutarotase-like"/>
    <property type="match status" value="1"/>
</dbReference>
<gene>
    <name evidence="1" type="ORF">CLV88_12911</name>
</gene>
<proteinExistence type="predicted"/>
<dbReference type="Proteomes" id="UP000240418">
    <property type="component" value="Unassembled WGS sequence"/>
</dbReference>
<dbReference type="InterPro" id="IPR037481">
    <property type="entry name" value="LacX"/>
</dbReference>
<reference evidence="1 2" key="1">
    <citation type="submission" date="2018-03" db="EMBL/GenBank/DDBJ databases">
        <title>Genomic Encyclopedia of Archaeal and Bacterial Type Strains, Phase II (KMG-II): from individual species to whole genera.</title>
        <authorList>
            <person name="Goeker M."/>
        </authorList>
    </citation>
    <scope>NUCLEOTIDE SEQUENCE [LARGE SCALE GENOMIC DNA]</scope>
    <source>
        <strain evidence="1 2">DSM 100673</strain>
    </source>
</reference>
<dbReference type="AlphaFoldDB" id="A0A2P8EXT1"/>
<dbReference type="GO" id="GO:0016853">
    <property type="term" value="F:isomerase activity"/>
    <property type="evidence" value="ECO:0007669"/>
    <property type="project" value="InterPro"/>
</dbReference>
<dbReference type="InterPro" id="IPR014718">
    <property type="entry name" value="GH-type_carb-bd"/>
</dbReference>